<gene>
    <name evidence="2" type="ORF">A2Y85_07195</name>
</gene>
<name>A0A1F4UCI8_UNCW3</name>
<proteinExistence type="predicted"/>
<dbReference type="PANTHER" id="PTHR43000">
    <property type="entry name" value="DTDP-D-GLUCOSE 4,6-DEHYDRATASE-RELATED"/>
    <property type="match status" value="1"/>
</dbReference>
<dbReference type="InterPro" id="IPR016040">
    <property type="entry name" value="NAD(P)-bd_dom"/>
</dbReference>
<evidence type="ECO:0000313" key="3">
    <source>
        <dbReference type="Proteomes" id="UP000177025"/>
    </source>
</evidence>
<feature type="domain" description="NAD(P)-binding" evidence="1">
    <location>
        <begin position="5"/>
        <end position="296"/>
    </location>
</feature>
<sequence>MKVILVTGSEGFVGTHLLKVLQEGLYRVVPTCYPLFMPKNGKYLPLEISNAEMVHEILKTHQPDIVFHLAAMSSVSKSFKEPLVTYQTNIIGTANILEAARNLKKKPRIVFISTCEVYGGGENISEDTPVNLMNPYAVSKYSAELICQNYIAEGLDVVILRPFTHTGTGHARNFVLPTIAAQIAEIELGKRPPIVEIGNTEIRREFMNVQDIVNGYSQAISKADTGRIYNISSGYGYSISDALKRFQKLAKAKFEVRIDPSRIRKIDIPVLVGNGELFNHTTRWKPKIKFEKTIEDLLNYWRAKV</sequence>
<comment type="caution">
    <text evidence="2">The sequence shown here is derived from an EMBL/GenBank/DDBJ whole genome shotgun (WGS) entry which is preliminary data.</text>
</comment>
<reference evidence="2 3" key="1">
    <citation type="journal article" date="2016" name="Nat. Commun.">
        <title>Thousands of microbial genomes shed light on interconnected biogeochemical processes in an aquifer system.</title>
        <authorList>
            <person name="Anantharaman K."/>
            <person name="Brown C.T."/>
            <person name="Hug L.A."/>
            <person name="Sharon I."/>
            <person name="Castelle C.J."/>
            <person name="Probst A.J."/>
            <person name="Thomas B.C."/>
            <person name="Singh A."/>
            <person name="Wilkins M.J."/>
            <person name="Karaoz U."/>
            <person name="Brodie E.L."/>
            <person name="Williams K.H."/>
            <person name="Hubbard S.S."/>
            <person name="Banfield J.F."/>
        </authorList>
    </citation>
    <scope>NUCLEOTIDE SEQUENCE [LARGE SCALE GENOMIC DNA]</scope>
</reference>
<accession>A0A1F4UCI8</accession>
<organism evidence="2 3">
    <name type="scientific">candidate division WOR-3 bacterium RBG_13_43_14</name>
    <dbReference type="NCBI Taxonomy" id="1802590"/>
    <lineage>
        <taxon>Bacteria</taxon>
        <taxon>Bacteria division WOR-3</taxon>
    </lineage>
</organism>
<dbReference type="AlphaFoldDB" id="A0A1F4UCI8"/>
<dbReference type="Gene3D" id="3.40.50.720">
    <property type="entry name" value="NAD(P)-binding Rossmann-like Domain"/>
    <property type="match status" value="1"/>
</dbReference>
<dbReference type="Pfam" id="PF16363">
    <property type="entry name" value="GDP_Man_Dehyd"/>
    <property type="match status" value="1"/>
</dbReference>
<dbReference type="InterPro" id="IPR036291">
    <property type="entry name" value="NAD(P)-bd_dom_sf"/>
</dbReference>
<protein>
    <recommendedName>
        <fullName evidence="1">NAD(P)-binding domain-containing protein</fullName>
    </recommendedName>
</protein>
<dbReference type="EMBL" id="MEUM01000057">
    <property type="protein sequence ID" value="OGC42637.1"/>
    <property type="molecule type" value="Genomic_DNA"/>
</dbReference>
<dbReference type="Proteomes" id="UP000177025">
    <property type="component" value="Unassembled WGS sequence"/>
</dbReference>
<evidence type="ECO:0000259" key="1">
    <source>
        <dbReference type="Pfam" id="PF16363"/>
    </source>
</evidence>
<dbReference type="Gene3D" id="3.90.25.10">
    <property type="entry name" value="UDP-galactose 4-epimerase, domain 1"/>
    <property type="match status" value="1"/>
</dbReference>
<evidence type="ECO:0000313" key="2">
    <source>
        <dbReference type="EMBL" id="OGC42637.1"/>
    </source>
</evidence>
<dbReference type="SUPFAM" id="SSF51735">
    <property type="entry name" value="NAD(P)-binding Rossmann-fold domains"/>
    <property type="match status" value="1"/>
</dbReference>